<dbReference type="InterPro" id="IPR047706">
    <property type="entry name" value="BCAM0308-like"/>
</dbReference>
<reference evidence="1 2" key="1">
    <citation type="journal article" date="2015" name="Microbiome">
        <title>Genomic resolution of linkages in carbon, nitrogen, and sulfur cycling among widespread estuary sediment bacteria.</title>
        <authorList>
            <person name="Baker B.J."/>
            <person name="Lazar C.S."/>
            <person name="Teske A.P."/>
            <person name="Dick G.J."/>
        </authorList>
    </citation>
    <scope>NUCLEOTIDE SEQUENCE [LARGE SCALE GENOMIC DNA]</scope>
    <source>
        <strain evidence="1">SM23_40</strain>
    </source>
</reference>
<dbReference type="NCBIfam" id="NF040826">
    <property type="entry name" value="lxa_BCAM0308"/>
    <property type="match status" value="1"/>
</dbReference>
<protein>
    <recommendedName>
        <fullName evidence="3">Nmd3 N-terminal domain-containing protein</fullName>
    </recommendedName>
</protein>
<organism evidence="1 2">
    <name type="scientific">candidate division TA06 bacterium SM23_40</name>
    <dbReference type="NCBI Taxonomy" id="1703774"/>
    <lineage>
        <taxon>Bacteria</taxon>
        <taxon>Bacteria division TA06</taxon>
    </lineage>
</organism>
<gene>
    <name evidence="1" type="ORF">AMJ82_02975</name>
</gene>
<accession>A0A0S8GCS4</accession>
<name>A0A0S8GCS4_UNCT6</name>
<dbReference type="Proteomes" id="UP000051717">
    <property type="component" value="Unassembled WGS sequence"/>
</dbReference>
<proteinExistence type="predicted"/>
<evidence type="ECO:0008006" key="3">
    <source>
        <dbReference type="Google" id="ProtNLM"/>
    </source>
</evidence>
<evidence type="ECO:0000313" key="1">
    <source>
        <dbReference type="EMBL" id="KPK70512.1"/>
    </source>
</evidence>
<sequence length="168" mass="20135">MARKRRVYVRRGVDPHLEDPYLRRGGYREPTVCPTCGLVFHDKRWRRDDELSHKLHRRKQTLLQKCPACRKIEDQYPMGIVTLSGHYLPEHLEDIRNLIRNEEQRGAEKNPLERIIKIEEGERMLVVQTTTESLALRIGRIVFRAHRGSIDYKFSDREKLVRIDWHRD</sequence>
<comment type="caution">
    <text evidence="1">The sequence shown here is derived from an EMBL/GenBank/DDBJ whole genome shotgun (WGS) entry which is preliminary data.</text>
</comment>
<evidence type="ECO:0000313" key="2">
    <source>
        <dbReference type="Proteomes" id="UP000051717"/>
    </source>
</evidence>
<dbReference type="EMBL" id="LJUI01000014">
    <property type="protein sequence ID" value="KPK70512.1"/>
    <property type="molecule type" value="Genomic_DNA"/>
</dbReference>
<dbReference type="AlphaFoldDB" id="A0A0S8GCS4"/>